<sequence length="81" mass="9206">MGRFLHTHFIVVTMSPAPSRIRGVLRTIERGFLFEAGDGHVWRVEGAEPYAHLADHPVVVEAYRRTPTLLELLWAGEDQQP</sequence>
<proteinExistence type="predicted"/>
<evidence type="ECO:0000313" key="1">
    <source>
        <dbReference type="EMBL" id="SNS68388.1"/>
    </source>
</evidence>
<organism evidence="1 2">
    <name type="scientific">Edaphosphingomonas laterariae</name>
    <dbReference type="NCBI Taxonomy" id="861865"/>
    <lineage>
        <taxon>Bacteria</taxon>
        <taxon>Pseudomonadati</taxon>
        <taxon>Pseudomonadota</taxon>
        <taxon>Alphaproteobacteria</taxon>
        <taxon>Sphingomonadales</taxon>
        <taxon>Rhizorhabdaceae</taxon>
        <taxon>Edaphosphingomonas</taxon>
    </lineage>
</organism>
<accession>A0A239GHZ8</accession>
<gene>
    <name evidence="1" type="ORF">SAMN06295912_11267</name>
</gene>
<evidence type="ECO:0000313" key="2">
    <source>
        <dbReference type="Proteomes" id="UP000198281"/>
    </source>
</evidence>
<dbReference type="RefSeq" id="WP_089219897.1">
    <property type="nucleotide sequence ID" value="NZ_FZOS01000012.1"/>
</dbReference>
<keyword evidence="2" id="KW-1185">Reference proteome</keyword>
<dbReference type="Proteomes" id="UP000198281">
    <property type="component" value="Unassembled WGS sequence"/>
</dbReference>
<dbReference type="InterPro" id="IPR043856">
    <property type="entry name" value="DUF5818"/>
</dbReference>
<dbReference type="Pfam" id="PF19135">
    <property type="entry name" value="DUF5818"/>
    <property type="match status" value="1"/>
</dbReference>
<dbReference type="AlphaFoldDB" id="A0A239GHZ8"/>
<name>A0A239GHZ8_9SPHN</name>
<dbReference type="EMBL" id="FZOS01000012">
    <property type="protein sequence ID" value="SNS68388.1"/>
    <property type="molecule type" value="Genomic_DNA"/>
</dbReference>
<protein>
    <submittedName>
        <fullName evidence="1">Uncharacterized protein</fullName>
    </submittedName>
</protein>
<reference evidence="2" key="1">
    <citation type="submission" date="2017-06" db="EMBL/GenBank/DDBJ databases">
        <authorList>
            <person name="Varghese N."/>
            <person name="Submissions S."/>
        </authorList>
    </citation>
    <scope>NUCLEOTIDE SEQUENCE [LARGE SCALE GENOMIC DNA]</scope>
    <source>
        <strain evidence="2">LNB2</strain>
    </source>
</reference>